<evidence type="ECO:0000256" key="2">
    <source>
        <dbReference type="ARBA" id="ARBA00023445"/>
    </source>
</evidence>
<name>A0AAV9SZ49_9PEZI</name>
<dbReference type="AlphaFoldDB" id="A0AAV9SZ49"/>
<keyword evidence="5" id="KW-1185">Reference proteome</keyword>
<protein>
    <submittedName>
        <fullName evidence="4">Ketoreductase</fullName>
    </submittedName>
</protein>
<dbReference type="Pfam" id="PF01370">
    <property type="entry name" value="Epimerase"/>
    <property type="match status" value="1"/>
</dbReference>
<dbReference type="Gene3D" id="3.40.50.720">
    <property type="entry name" value="NAD(P)-binding Rossmann-like Domain"/>
    <property type="match status" value="1"/>
</dbReference>
<organism evidence="4 5">
    <name type="scientific">Colletotrichum tabaci</name>
    <dbReference type="NCBI Taxonomy" id="1209068"/>
    <lineage>
        <taxon>Eukaryota</taxon>
        <taxon>Fungi</taxon>
        <taxon>Dikarya</taxon>
        <taxon>Ascomycota</taxon>
        <taxon>Pezizomycotina</taxon>
        <taxon>Sordariomycetes</taxon>
        <taxon>Hypocreomycetidae</taxon>
        <taxon>Glomerellales</taxon>
        <taxon>Glomerellaceae</taxon>
        <taxon>Colletotrichum</taxon>
        <taxon>Colletotrichum destructivum species complex</taxon>
    </lineage>
</organism>
<feature type="domain" description="NAD-dependent epimerase/dehydratase" evidence="3">
    <location>
        <begin position="43"/>
        <end position="293"/>
    </location>
</feature>
<accession>A0AAV9SZ49</accession>
<evidence type="ECO:0000259" key="3">
    <source>
        <dbReference type="Pfam" id="PF01370"/>
    </source>
</evidence>
<sequence>MTKELSLTPRPDTFESLQSDLEKRRRILDSQLRTIIATIRSDVGANGYLALHVINQLLKTGYDVRGTIRSRKADDKLRATFPEYYGGRLTTTFVEDLANPELFREAFDENTVGAIHVASPTHARTEDAVRDMLNPAVKGAIGILEAAKIYAGPSFHRVVHLSSTAAIMDSKKGPRPGYTYTNSDWNPVTFEEAAAIEDHVSLYVASKALSEKAVWAWMTEHKPKFDLACVNPTMVFGPHLETISNMDEFTSTAKFLWRLVDAAEIPQLMWAGCVDVRDTAAMTVAAFEKHEAGGQRLFLTALAEVLGRDMNLDDPERDSTLGILTSHKNSRNGVPHSLSNYNGFFPGMPGWNKNESECGFMQLHLRNIDGTVKLQSANLRQMPEIHLGFFS</sequence>
<reference evidence="4 5" key="1">
    <citation type="submission" date="2023-04" db="EMBL/GenBank/DDBJ databases">
        <title>Colletotrichum tabacum stain YC1 causing leaf anthracnose on Nicotiana tabacum(L.) cv.</title>
        <authorList>
            <person name="Ji Z."/>
            <person name="Wang M."/>
            <person name="Zhang J."/>
            <person name="Wang N."/>
            <person name="Zhou Z."/>
        </authorList>
    </citation>
    <scope>NUCLEOTIDE SEQUENCE [LARGE SCALE GENOMIC DNA]</scope>
    <source>
        <strain evidence="4 5">YC1</strain>
    </source>
</reference>
<dbReference type="GO" id="GO:0016616">
    <property type="term" value="F:oxidoreductase activity, acting on the CH-OH group of donors, NAD or NADP as acceptor"/>
    <property type="evidence" value="ECO:0007669"/>
    <property type="project" value="TreeGrafter"/>
</dbReference>
<dbReference type="Proteomes" id="UP001327957">
    <property type="component" value="Unassembled WGS sequence"/>
</dbReference>
<comment type="caution">
    <text evidence="4">The sequence shown here is derived from an EMBL/GenBank/DDBJ whole genome shotgun (WGS) entry which is preliminary data.</text>
</comment>
<dbReference type="EMBL" id="JASAOK010000049">
    <property type="protein sequence ID" value="KAK6208855.1"/>
    <property type="molecule type" value="Genomic_DNA"/>
</dbReference>
<keyword evidence="1" id="KW-0560">Oxidoreductase</keyword>
<evidence type="ECO:0000256" key="1">
    <source>
        <dbReference type="ARBA" id="ARBA00023002"/>
    </source>
</evidence>
<dbReference type="InterPro" id="IPR036291">
    <property type="entry name" value="NAD(P)-bd_dom_sf"/>
</dbReference>
<dbReference type="PANTHER" id="PTHR10366:SF564">
    <property type="entry name" value="STEROL-4-ALPHA-CARBOXYLATE 3-DEHYDROGENASE, DECARBOXYLATING"/>
    <property type="match status" value="1"/>
</dbReference>
<comment type="similarity">
    <text evidence="2">Belongs to the NAD(P)-dependent epimerase/dehydratase family. Dihydroflavonol-4-reductase subfamily.</text>
</comment>
<dbReference type="InterPro" id="IPR001509">
    <property type="entry name" value="Epimerase_deHydtase"/>
</dbReference>
<dbReference type="SUPFAM" id="SSF51735">
    <property type="entry name" value="NAD(P)-binding Rossmann-fold domains"/>
    <property type="match status" value="1"/>
</dbReference>
<evidence type="ECO:0000313" key="5">
    <source>
        <dbReference type="Proteomes" id="UP001327957"/>
    </source>
</evidence>
<evidence type="ECO:0000313" key="4">
    <source>
        <dbReference type="EMBL" id="KAK6208855.1"/>
    </source>
</evidence>
<dbReference type="PANTHER" id="PTHR10366">
    <property type="entry name" value="NAD DEPENDENT EPIMERASE/DEHYDRATASE"/>
    <property type="match status" value="1"/>
</dbReference>
<gene>
    <name evidence="4" type="ORF">QIS74_12373</name>
</gene>
<proteinExistence type="inferred from homology"/>
<dbReference type="InterPro" id="IPR050425">
    <property type="entry name" value="NAD(P)_dehydrat-like"/>
</dbReference>